<dbReference type="Pfam" id="PF17774">
    <property type="entry name" value="YlmH_RBD"/>
    <property type="match status" value="1"/>
</dbReference>
<dbReference type="PROSITE" id="PS50889">
    <property type="entry name" value="S4"/>
    <property type="match status" value="1"/>
</dbReference>
<organism evidence="3 4">
    <name type="scientific">Bacillus benzoevorans</name>
    <dbReference type="NCBI Taxonomy" id="1456"/>
    <lineage>
        <taxon>Bacteria</taxon>
        <taxon>Bacillati</taxon>
        <taxon>Bacillota</taxon>
        <taxon>Bacilli</taxon>
        <taxon>Bacillales</taxon>
        <taxon>Bacillaceae</taxon>
        <taxon>Bacillus</taxon>
    </lineage>
</organism>
<dbReference type="AlphaFoldDB" id="A0A7X0HQ70"/>
<dbReference type="CDD" id="cd00165">
    <property type="entry name" value="S4"/>
    <property type="match status" value="1"/>
</dbReference>
<dbReference type="InterPro" id="IPR048443">
    <property type="entry name" value="RqcP2_N"/>
</dbReference>
<dbReference type="InterPro" id="IPR036986">
    <property type="entry name" value="S4_RNA-bd_sf"/>
</dbReference>
<dbReference type="SUPFAM" id="SSF55174">
    <property type="entry name" value="Alpha-L RNA-binding motif"/>
    <property type="match status" value="1"/>
</dbReference>
<dbReference type="Gene3D" id="3.30.70.330">
    <property type="match status" value="1"/>
</dbReference>
<feature type="domain" description="RNA-binding S4" evidence="2">
    <location>
        <begin position="181"/>
        <end position="238"/>
    </location>
</feature>
<dbReference type="RefSeq" id="WP_184522051.1">
    <property type="nucleotide sequence ID" value="NZ_JACHGK010000001.1"/>
</dbReference>
<dbReference type="PANTHER" id="PTHR13633">
    <property type="entry name" value="MITOCHONDRIAL TRANSCRIPTION RESCUE FACTOR 1"/>
    <property type="match status" value="1"/>
</dbReference>
<keyword evidence="4" id="KW-1185">Reference proteome</keyword>
<dbReference type="InterPro" id="IPR012677">
    <property type="entry name" value="Nucleotide-bd_a/b_plait_sf"/>
</dbReference>
<name>A0A7X0HQ70_9BACI</name>
<dbReference type="Pfam" id="PF21278">
    <property type="entry name" value="YlmH_1st"/>
    <property type="match status" value="1"/>
</dbReference>
<evidence type="ECO:0000259" key="2">
    <source>
        <dbReference type="SMART" id="SM00363"/>
    </source>
</evidence>
<dbReference type="GO" id="GO:0003723">
    <property type="term" value="F:RNA binding"/>
    <property type="evidence" value="ECO:0007669"/>
    <property type="project" value="UniProtKB-KW"/>
</dbReference>
<dbReference type="PANTHER" id="PTHR13633:SF3">
    <property type="entry name" value="MITOCHONDRIAL TRANSCRIPTION RESCUE FACTOR 1"/>
    <property type="match status" value="1"/>
</dbReference>
<protein>
    <submittedName>
        <fullName evidence="3">RNA-binding protein YlmH</fullName>
    </submittedName>
</protein>
<dbReference type="Proteomes" id="UP000531594">
    <property type="component" value="Unassembled WGS sequence"/>
</dbReference>
<dbReference type="SMART" id="SM00363">
    <property type="entry name" value="S4"/>
    <property type="match status" value="1"/>
</dbReference>
<dbReference type="EMBL" id="JACHGK010000001">
    <property type="protein sequence ID" value="MBB6443762.1"/>
    <property type="molecule type" value="Genomic_DNA"/>
</dbReference>
<comment type="caution">
    <text evidence="3">The sequence shown here is derived from an EMBL/GenBank/DDBJ whole genome shotgun (WGS) entry which is preliminary data.</text>
</comment>
<dbReference type="InterPro" id="IPR040591">
    <property type="entry name" value="RqcP2_RBD"/>
</dbReference>
<dbReference type="Gene3D" id="3.10.290.10">
    <property type="entry name" value="RNA-binding S4 domain"/>
    <property type="match status" value="1"/>
</dbReference>
<gene>
    <name evidence="3" type="ORF">HNR53_000350</name>
</gene>
<sequence>MSIYQHFRPEEKEFIDQVLNWKEYVEQSYSPKLTDFLDPREQQILKMIIGEQGEVLYAFSGGMDFTERNRALIFPDYYQPQADDFHITLFEVEFAKKFLSLTHPQVLGSLMGIGLKRGKFGDIMIVGDRVQFYCAQEVSEYVRLELHSVGKAAVILEEKPLTEGLPPEEVWTEQTVTVSSLRIDAVISAIFQLSRQKSQTLIQSGFVKVNWTVNENPSFECGESDTISVRKYGRAKILSIDGKTKKDKWKITAGRQK</sequence>
<keyword evidence="1" id="KW-0694">RNA-binding</keyword>
<dbReference type="Gene3D" id="3.30.1370.160">
    <property type="match status" value="1"/>
</dbReference>
<accession>A0A7X0HQ70</accession>
<evidence type="ECO:0000256" key="1">
    <source>
        <dbReference type="PROSITE-ProRule" id="PRU00182"/>
    </source>
</evidence>
<proteinExistence type="predicted"/>
<dbReference type="InterPro" id="IPR002942">
    <property type="entry name" value="S4_RNA-bd"/>
</dbReference>
<evidence type="ECO:0000313" key="4">
    <source>
        <dbReference type="Proteomes" id="UP000531594"/>
    </source>
</evidence>
<dbReference type="Pfam" id="PF01479">
    <property type="entry name" value="S4"/>
    <property type="match status" value="1"/>
</dbReference>
<reference evidence="3 4" key="1">
    <citation type="submission" date="2020-08" db="EMBL/GenBank/DDBJ databases">
        <title>Genomic Encyclopedia of Type Strains, Phase IV (KMG-IV): sequencing the most valuable type-strain genomes for metagenomic binning, comparative biology and taxonomic classification.</title>
        <authorList>
            <person name="Goeker M."/>
        </authorList>
    </citation>
    <scope>NUCLEOTIDE SEQUENCE [LARGE SCALE GENOMIC DNA]</scope>
    <source>
        <strain evidence="3 4">DSM 5391</strain>
    </source>
</reference>
<evidence type="ECO:0000313" key="3">
    <source>
        <dbReference type="EMBL" id="MBB6443762.1"/>
    </source>
</evidence>